<evidence type="ECO:0000256" key="5">
    <source>
        <dbReference type="ARBA" id="ARBA00022741"/>
    </source>
</evidence>
<feature type="compositionally biased region" description="Polar residues" evidence="8">
    <location>
        <begin position="989"/>
        <end position="1014"/>
    </location>
</feature>
<evidence type="ECO:0000313" key="10">
    <source>
        <dbReference type="EMBL" id="CAE6443277.1"/>
    </source>
</evidence>
<dbReference type="InterPro" id="IPR026825">
    <property type="entry name" value="Vac14"/>
</dbReference>
<sequence>SSSTARIVPRSNRRVRLVHTNARRGSRLIPQSRSPISRVHTFPSPSIYRPRTTRPAIIAPPHVYVSQRWQSTRAQTLRSYVTPTEKYNELVSTGILRDDPHQRGVVGYLQALHDELRSFNPPHHSEAHANPKSLFSRLFSTSASSAATATASPKGLYLYGDVGTGKSMLMDLFYDTLPSEVRSKRRVHFHAFMVDVHKAIHASKAGGAGDKDPIPGVARDLARNAGVLCFDEFQVTDIVDAMILRRLLESLMEAGVVFVMTSNRHPDDLYKNGIQRSSFIPCIELLKERFHVVDLDSPTDYRKIPRALSKVYFDPLTPENRTEMDKLFHALAGDHIVTDRALSIWGRQLRIPESAGRVARFSFLDLCGKPLSAADYIEVTREFETIFVTDVPSMNLGQKDMARRFITFIDACYESKTKLFISSEVPITRIFSGDSETDAGISDHQRGIMDDLGLNSETIGKSAIFTGEEEVFAFARACSRLVQMGTREWAEAARGATGYLDCPRGGKHEDRRLDYHNTLASLGARNVVDALRLPELLIIPMEPAIVRGLNDKIYDKRKAAALDLEKLVRECHTSGDSHRINAIIDQLIDLFSSTTNPLHARNGGLIGLAAAAIALGVEVAVYMDKFIGPLLRCFDDPESRVRYFACESMYNIAKVSKGEVLVYFNPIFDHLSRLAADSETSVKNGAELLDRLLKDIVAESAPVYFPQFPETEKARQRQEDAHKLKGEGVLVPQSEFPGARRAFSLANFVPLLAERMQVISPLTRTHLVSWISVLDSVPDLELVTYLPEFLDWLLKYLSDPTGDVRTATENVLADFLMEIQEITNLQRRKEERARAVREAFVAQNEKVEESKAAQPGADADNELSRGAFMPDREAKPTVDAANKALEGEAAHDSGAWIPGQGVKVDHAAIVEILIDQLDPSRAEDEIQQTTALGWIAKFLEFAPEVMVPFTPRLIPAILPNLAHHIPGMHTTAALTNQKLFSLIQSLPSPSATTGGGVPSSSAQSLRNAPSSPISSAPRLSVTESTTPNDSNEKPQPQPSKLRTTALPVETASVASGSAVESQGPSSRPHSPIPSTSPEDPDPFDYQSTVNGLTVQFLSEHEETRIFALKWLIMLHQKAPKKILSMDDGTFPALLKTLSDTSEEVIKHDLQLLAQISSSSEEGYFKAFVINLLELFSTDKGLLDSRGSLIIRQLCMSLNTERIYRTFAEILEREEDLEFASVMAQKLNIILITSPELSDFRKRLKNLESRASRTKPGELEITVQLLVQIDKLVQLIESPVFTSLRLQLLEPDRYPYLFKCLYGLLMLLPQSSAFFSLSRRLNAVGSMGVQHMPQKTSTVASQVANRSKVARDEIKWQELLSHFRSVQAKHEKARRRDLAIEPEFSFVDSNESDRTQGSSGRPVMRRKVSSQPSDMPTGRQGGALSPLNPRRGLLGSAVSAIGGVGGGRPSSPTLAARDRGRKSTGPAVGPKK</sequence>
<evidence type="ECO:0000256" key="2">
    <source>
        <dbReference type="ARBA" id="ARBA00010225"/>
    </source>
</evidence>
<dbReference type="InterPro" id="IPR016024">
    <property type="entry name" value="ARM-type_fold"/>
</dbReference>
<feature type="region of interest" description="Disordered" evidence="8">
    <location>
        <begin position="989"/>
        <end position="1087"/>
    </location>
</feature>
<dbReference type="SUPFAM" id="SSF48371">
    <property type="entry name" value="ARM repeat"/>
    <property type="match status" value="1"/>
</dbReference>
<dbReference type="Gene3D" id="3.40.50.300">
    <property type="entry name" value="P-loop containing nucleotide triphosphate hydrolases"/>
    <property type="match status" value="1"/>
</dbReference>
<evidence type="ECO:0000256" key="7">
    <source>
        <dbReference type="ARBA" id="ARBA00023136"/>
    </source>
</evidence>
<feature type="compositionally biased region" description="Polar residues" evidence="8">
    <location>
        <begin position="1052"/>
        <end position="1077"/>
    </location>
</feature>
<gene>
    <name evidence="10" type="ORF">RDB_LOCUS43317</name>
</gene>
<feature type="domain" description="Vacuolar protein 14 C-terminal Fig4-binding" evidence="9">
    <location>
        <begin position="1181"/>
        <end position="1251"/>
    </location>
</feature>
<comment type="subcellular location">
    <subcellularLocation>
        <location evidence="1">Endomembrane system</location>
    </subcellularLocation>
</comment>
<name>A0A8H3AY59_9AGAM</name>
<dbReference type="NCBIfam" id="NF040713">
    <property type="entry name" value="ZapE"/>
    <property type="match status" value="1"/>
</dbReference>
<evidence type="ECO:0000256" key="4">
    <source>
        <dbReference type="ARBA" id="ARBA00022737"/>
    </source>
</evidence>
<dbReference type="Pfam" id="PF11916">
    <property type="entry name" value="Vac14_Fig4_bd"/>
    <property type="match status" value="2"/>
</dbReference>
<keyword evidence="7" id="KW-0472">Membrane</keyword>
<keyword evidence="5" id="KW-0547">Nucleotide-binding</keyword>
<dbReference type="GO" id="GO:0005524">
    <property type="term" value="F:ATP binding"/>
    <property type="evidence" value="ECO:0007669"/>
    <property type="project" value="UniProtKB-KW"/>
</dbReference>
<comment type="similarity">
    <text evidence="3">Belongs to the AFG1 ATPase family.</text>
</comment>
<keyword evidence="6" id="KW-0067">ATP-binding</keyword>
<dbReference type="Gene3D" id="1.25.10.10">
    <property type="entry name" value="Leucine-rich Repeat Variant"/>
    <property type="match status" value="2"/>
</dbReference>
<reference evidence="10" key="1">
    <citation type="submission" date="2021-01" db="EMBL/GenBank/DDBJ databases">
        <authorList>
            <person name="Kaushik A."/>
        </authorList>
    </citation>
    <scope>NUCLEOTIDE SEQUENCE</scope>
    <source>
        <strain evidence="10">AG4-RS23</strain>
    </source>
</reference>
<dbReference type="Pfam" id="PF12755">
    <property type="entry name" value="Vac14_Fab1_bd"/>
    <property type="match status" value="1"/>
</dbReference>
<evidence type="ECO:0000259" key="9">
    <source>
        <dbReference type="Pfam" id="PF11916"/>
    </source>
</evidence>
<dbReference type="InterPro" id="IPR021841">
    <property type="entry name" value="VAC14_Fig4p-bd"/>
</dbReference>
<dbReference type="Pfam" id="PF03969">
    <property type="entry name" value="AFG1_ATPase"/>
    <property type="match status" value="1"/>
</dbReference>
<evidence type="ECO:0000256" key="1">
    <source>
        <dbReference type="ARBA" id="ARBA00004308"/>
    </source>
</evidence>
<dbReference type="Proteomes" id="UP000663861">
    <property type="component" value="Unassembled WGS sequence"/>
</dbReference>
<dbReference type="GO" id="GO:0000329">
    <property type="term" value="C:fungal-type vacuole membrane"/>
    <property type="evidence" value="ECO:0007669"/>
    <property type="project" value="TreeGrafter"/>
</dbReference>
<feature type="non-terminal residue" evidence="10">
    <location>
        <position position="1"/>
    </location>
</feature>
<evidence type="ECO:0000256" key="8">
    <source>
        <dbReference type="SAM" id="MobiDB-lite"/>
    </source>
</evidence>
<comment type="similarity">
    <text evidence="2">Belongs to the VAC14 family.</text>
</comment>
<dbReference type="InterPro" id="IPR011989">
    <property type="entry name" value="ARM-like"/>
</dbReference>
<protein>
    <recommendedName>
        <fullName evidence="9">Vacuolar protein 14 C-terminal Fig4-binding domain-containing protein</fullName>
    </recommendedName>
</protein>
<dbReference type="GO" id="GO:0070772">
    <property type="term" value="C:PAS complex"/>
    <property type="evidence" value="ECO:0007669"/>
    <property type="project" value="InterPro"/>
</dbReference>
<proteinExistence type="inferred from homology"/>
<organism evidence="10 11">
    <name type="scientific">Rhizoctonia solani</name>
    <dbReference type="NCBI Taxonomy" id="456999"/>
    <lineage>
        <taxon>Eukaryota</taxon>
        <taxon>Fungi</taxon>
        <taxon>Dikarya</taxon>
        <taxon>Basidiomycota</taxon>
        <taxon>Agaricomycotina</taxon>
        <taxon>Agaricomycetes</taxon>
        <taxon>Cantharellales</taxon>
        <taxon>Ceratobasidiaceae</taxon>
        <taxon>Rhizoctonia</taxon>
    </lineage>
</organism>
<feature type="domain" description="Vacuolar protein 14 C-terminal Fig4-binding" evidence="9">
    <location>
        <begin position="1256"/>
        <end position="1323"/>
    </location>
</feature>
<dbReference type="PANTHER" id="PTHR16023">
    <property type="entry name" value="TAX1 BINDING PROTEIN-RELATED"/>
    <property type="match status" value="1"/>
</dbReference>
<dbReference type="SUPFAM" id="SSF52540">
    <property type="entry name" value="P-loop containing nucleoside triphosphate hydrolases"/>
    <property type="match status" value="1"/>
</dbReference>
<evidence type="ECO:0000313" key="11">
    <source>
        <dbReference type="Proteomes" id="UP000663861"/>
    </source>
</evidence>
<dbReference type="PANTHER" id="PTHR16023:SF0">
    <property type="entry name" value="PROTEIN VAC14 HOMOLOG"/>
    <property type="match status" value="1"/>
</dbReference>
<dbReference type="EMBL" id="CAJMWY010000675">
    <property type="protein sequence ID" value="CAE6443277.1"/>
    <property type="molecule type" value="Genomic_DNA"/>
</dbReference>
<evidence type="ECO:0000256" key="6">
    <source>
        <dbReference type="ARBA" id="ARBA00022840"/>
    </source>
</evidence>
<accession>A0A8H3AY59</accession>
<dbReference type="GO" id="GO:0010008">
    <property type="term" value="C:endosome membrane"/>
    <property type="evidence" value="ECO:0007669"/>
    <property type="project" value="TreeGrafter"/>
</dbReference>
<dbReference type="InterPro" id="IPR005654">
    <property type="entry name" value="ATPase_AFG1-like"/>
</dbReference>
<dbReference type="InterPro" id="IPR027417">
    <property type="entry name" value="P-loop_NTPase"/>
</dbReference>
<evidence type="ECO:0000256" key="3">
    <source>
        <dbReference type="ARBA" id="ARBA00010322"/>
    </source>
</evidence>
<comment type="caution">
    <text evidence="10">The sequence shown here is derived from an EMBL/GenBank/DDBJ whole genome shotgun (WGS) entry which is preliminary data.</text>
</comment>
<keyword evidence="4" id="KW-0677">Repeat</keyword>
<dbReference type="GO" id="GO:0016887">
    <property type="term" value="F:ATP hydrolysis activity"/>
    <property type="evidence" value="ECO:0007669"/>
    <property type="project" value="InterPro"/>
</dbReference>
<feature type="region of interest" description="Disordered" evidence="8">
    <location>
        <begin position="1388"/>
        <end position="1471"/>
    </location>
</feature>
<dbReference type="GO" id="GO:0006661">
    <property type="term" value="P:phosphatidylinositol biosynthetic process"/>
    <property type="evidence" value="ECO:0007669"/>
    <property type="project" value="InterPro"/>
</dbReference>